<dbReference type="Pfam" id="PF02800">
    <property type="entry name" value="Gp_dh_C"/>
    <property type="match status" value="1"/>
</dbReference>
<dbReference type="SMART" id="SM00846">
    <property type="entry name" value="Gp_dh_N"/>
    <property type="match status" value="1"/>
</dbReference>
<dbReference type="NCBIfam" id="TIGR01534">
    <property type="entry name" value="GAPDH-I"/>
    <property type="match status" value="1"/>
</dbReference>
<name>A0A1H6BVV0_9ACTN</name>
<evidence type="ECO:0000256" key="9">
    <source>
        <dbReference type="RuleBase" id="RU361160"/>
    </source>
</evidence>
<feature type="site" description="Activates thiol group during catalysis" evidence="7">
    <location>
        <position position="197"/>
    </location>
</feature>
<evidence type="ECO:0000256" key="7">
    <source>
        <dbReference type="PIRSR" id="PIRSR000149-4"/>
    </source>
</evidence>
<dbReference type="FunFam" id="3.40.50.720:FF:000001">
    <property type="entry name" value="Glyceraldehyde-3-phosphate dehydrogenase"/>
    <property type="match status" value="1"/>
</dbReference>
<feature type="binding site" evidence="5">
    <location>
        <position position="200"/>
    </location>
    <ligand>
        <name>D-glyceraldehyde 3-phosphate</name>
        <dbReference type="ChEBI" id="CHEBI:59776"/>
    </ligand>
</feature>
<feature type="binding site" evidence="6">
    <location>
        <position position="52"/>
    </location>
    <ligand>
        <name>NAD(+)</name>
        <dbReference type="ChEBI" id="CHEBI:57540"/>
    </ligand>
</feature>
<comment type="subcellular location">
    <subcellularLocation>
        <location evidence="1">Cytoplasm</location>
    </subcellularLocation>
</comment>
<feature type="binding site" evidence="6">
    <location>
        <begin position="29"/>
        <end position="30"/>
    </location>
    <ligand>
        <name>NAD(+)</name>
        <dbReference type="ChEBI" id="CHEBI:57540"/>
    </ligand>
</feature>
<feature type="domain" description="Glyceraldehyde 3-phosphate dehydrogenase NAD(P) binding" evidence="10">
    <location>
        <begin position="20"/>
        <end position="170"/>
    </location>
</feature>
<dbReference type="Gene3D" id="3.40.50.720">
    <property type="entry name" value="NAD(P)-binding Rossmann-like Domain"/>
    <property type="match status" value="1"/>
</dbReference>
<evidence type="ECO:0000313" key="12">
    <source>
        <dbReference type="Proteomes" id="UP000236723"/>
    </source>
</evidence>
<feature type="active site" description="Nucleophile" evidence="4">
    <location>
        <position position="170"/>
    </location>
</feature>
<evidence type="ECO:0000256" key="4">
    <source>
        <dbReference type="PIRSR" id="PIRSR000149-1"/>
    </source>
</evidence>
<feature type="binding site" evidence="6">
    <location>
        <position position="96"/>
    </location>
    <ligand>
        <name>NAD(+)</name>
        <dbReference type="ChEBI" id="CHEBI:57540"/>
    </ligand>
</feature>
<dbReference type="PIRSF" id="PIRSF000149">
    <property type="entry name" value="GAP_DH"/>
    <property type="match status" value="1"/>
</dbReference>
<dbReference type="Pfam" id="PF00044">
    <property type="entry name" value="Gp_dh_N"/>
    <property type="match status" value="1"/>
</dbReference>
<feature type="binding site" evidence="5">
    <location>
        <begin position="169"/>
        <end position="171"/>
    </location>
    <ligand>
        <name>D-glyceraldehyde 3-phosphate</name>
        <dbReference type="ChEBI" id="CHEBI:59776"/>
    </ligand>
</feature>
<dbReference type="FunFam" id="3.30.360.10:FF:000002">
    <property type="entry name" value="Glyceraldehyde-3-phosphate dehydrogenase"/>
    <property type="match status" value="1"/>
</dbReference>
<evidence type="ECO:0000256" key="6">
    <source>
        <dbReference type="PIRSR" id="PIRSR000149-3"/>
    </source>
</evidence>
<dbReference type="SUPFAM" id="SSF51735">
    <property type="entry name" value="NAD(P)-binding Rossmann-fold domains"/>
    <property type="match status" value="1"/>
</dbReference>
<dbReference type="CDD" id="cd05214">
    <property type="entry name" value="GAPDH_I_N"/>
    <property type="match status" value="1"/>
</dbReference>
<evidence type="ECO:0000256" key="1">
    <source>
        <dbReference type="ARBA" id="ARBA00004496"/>
    </source>
</evidence>
<evidence type="ECO:0000256" key="5">
    <source>
        <dbReference type="PIRSR" id="PIRSR000149-2"/>
    </source>
</evidence>
<dbReference type="InterPro" id="IPR020830">
    <property type="entry name" value="GlycerAld_3-P_DH_AS"/>
</dbReference>
<feature type="binding site" evidence="6">
    <location>
        <position position="138"/>
    </location>
    <ligand>
        <name>NAD(+)</name>
        <dbReference type="ChEBI" id="CHEBI:57540"/>
    </ligand>
</feature>
<evidence type="ECO:0000256" key="2">
    <source>
        <dbReference type="ARBA" id="ARBA00007406"/>
    </source>
</evidence>
<feature type="binding site" evidence="6">
    <location>
        <position position="332"/>
    </location>
    <ligand>
        <name>NAD(+)</name>
        <dbReference type="ChEBI" id="CHEBI:57540"/>
    </ligand>
</feature>
<protein>
    <recommendedName>
        <fullName evidence="9">Glyceraldehyde-3-phosphate dehydrogenase</fullName>
        <ecNumber evidence="9">1.2.1.-</ecNumber>
    </recommendedName>
</protein>
<keyword evidence="3 9" id="KW-0560">Oxidoreductase</keyword>
<feature type="binding site" evidence="5">
    <location>
        <position position="251"/>
    </location>
    <ligand>
        <name>D-glyceraldehyde 3-phosphate</name>
        <dbReference type="ChEBI" id="CHEBI:59776"/>
    </ligand>
</feature>
<dbReference type="GO" id="GO:0051287">
    <property type="term" value="F:NAD binding"/>
    <property type="evidence" value="ECO:0007669"/>
    <property type="project" value="InterPro"/>
</dbReference>
<keyword evidence="6" id="KW-0520">NAD</keyword>
<dbReference type="GO" id="GO:0050661">
    <property type="term" value="F:NADP binding"/>
    <property type="evidence" value="ECO:0007669"/>
    <property type="project" value="InterPro"/>
</dbReference>
<organism evidence="11 12">
    <name type="scientific">Thermomonospora echinospora</name>
    <dbReference type="NCBI Taxonomy" id="1992"/>
    <lineage>
        <taxon>Bacteria</taxon>
        <taxon>Bacillati</taxon>
        <taxon>Actinomycetota</taxon>
        <taxon>Actinomycetes</taxon>
        <taxon>Streptosporangiales</taxon>
        <taxon>Thermomonosporaceae</taxon>
        <taxon>Thermomonospora</taxon>
    </lineage>
</organism>
<dbReference type="PRINTS" id="PR00078">
    <property type="entry name" value="G3PDHDRGNASE"/>
</dbReference>
<reference evidence="12" key="1">
    <citation type="submission" date="2016-10" db="EMBL/GenBank/DDBJ databases">
        <authorList>
            <person name="Varghese N."/>
            <person name="Submissions S."/>
        </authorList>
    </citation>
    <scope>NUCLEOTIDE SEQUENCE [LARGE SCALE GENOMIC DNA]</scope>
    <source>
        <strain evidence="12">DSM 43163</strain>
    </source>
</reference>
<dbReference type="EMBL" id="FNVO01000008">
    <property type="protein sequence ID" value="SEG64810.1"/>
    <property type="molecule type" value="Genomic_DNA"/>
</dbReference>
<dbReference type="InterPro" id="IPR020828">
    <property type="entry name" value="GlycerAld_3-P_DH_NAD(P)-bd"/>
</dbReference>
<dbReference type="SUPFAM" id="SSF55347">
    <property type="entry name" value="Glyceraldehyde-3-phosphate dehydrogenase-like, C-terminal domain"/>
    <property type="match status" value="1"/>
</dbReference>
<evidence type="ECO:0000313" key="11">
    <source>
        <dbReference type="EMBL" id="SEG64810.1"/>
    </source>
</evidence>
<keyword evidence="6" id="KW-0547">Nucleotide-binding</keyword>
<dbReference type="CDD" id="cd18126">
    <property type="entry name" value="GAPDH_I_C"/>
    <property type="match status" value="1"/>
</dbReference>
<evidence type="ECO:0000256" key="3">
    <source>
        <dbReference type="ARBA" id="ARBA00023002"/>
    </source>
</evidence>
<dbReference type="PROSITE" id="PS00071">
    <property type="entry name" value="GAPDH"/>
    <property type="match status" value="1"/>
</dbReference>
<dbReference type="InterPro" id="IPR036291">
    <property type="entry name" value="NAD(P)-bd_dom_sf"/>
</dbReference>
<evidence type="ECO:0000256" key="8">
    <source>
        <dbReference type="RuleBase" id="RU000397"/>
    </source>
</evidence>
<dbReference type="InterPro" id="IPR006424">
    <property type="entry name" value="Glyceraldehyde-3-P_DH_1"/>
</dbReference>
<dbReference type="GO" id="GO:0005737">
    <property type="term" value="C:cytoplasm"/>
    <property type="evidence" value="ECO:0007669"/>
    <property type="project" value="UniProtKB-SubCell"/>
</dbReference>
<keyword evidence="12" id="KW-1185">Reference proteome</keyword>
<accession>A0A1H6BVV0</accession>
<comment type="similarity">
    <text evidence="2 8">Belongs to the glyceraldehyde-3-phosphate dehydrogenase family.</text>
</comment>
<dbReference type="InterPro" id="IPR020829">
    <property type="entry name" value="GlycerAld_3-P_DH_cat"/>
</dbReference>
<dbReference type="Proteomes" id="UP000236723">
    <property type="component" value="Unassembled WGS sequence"/>
</dbReference>
<dbReference type="GO" id="GO:0004365">
    <property type="term" value="F:glyceraldehyde-3-phosphate dehydrogenase (NAD+) (phosphorylating) activity"/>
    <property type="evidence" value="ECO:0007669"/>
    <property type="project" value="UniProtKB-ARBA"/>
</dbReference>
<dbReference type="EC" id="1.2.1.-" evidence="9"/>
<dbReference type="PANTHER" id="PTHR43148">
    <property type="entry name" value="GLYCERALDEHYDE-3-PHOSPHATE DEHYDROGENASE 2"/>
    <property type="match status" value="1"/>
</dbReference>
<dbReference type="GO" id="GO:0006006">
    <property type="term" value="P:glucose metabolic process"/>
    <property type="evidence" value="ECO:0007669"/>
    <property type="project" value="InterPro"/>
</dbReference>
<dbReference type="AlphaFoldDB" id="A0A1H6BVV0"/>
<gene>
    <name evidence="11" type="ORF">SAMN04489712_10856</name>
</gene>
<dbReference type="InterPro" id="IPR020831">
    <property type="entry name" value="GlycerAld/Erythrose_P_DH"/>
</dbReference>
<dbReference type="Gene3D" id="3.30.360.10">
    <property type="entry name" value="Dihydrodipicolinate Reductase, domain 2"/>
    <property type="match status" value="1"/>
</dbReference>
<sequence length="351" mass="37117">MLGPVTPGGTRYEESGSVTIRVGINGFGRIGRNFYRALLAGGADVEVVAVNDLTDNATLAHLLKYDSILGRLGEDVKAGADEIAVGGRSIKVFAERDPGNLKWGDLGVDIVIESTGLFTDATKAKVHADNGAKKVIISAPAKNEDVTLVMGVNDDSYDPANHTIISNASCTTNCLAPMAKVLHDTFGIERGLMTTIHAYTQDQNLQDGPHKDLRRARAAALNIVPTSTGAAKAIGLVLPELKGKLDGYALRVPIPTGSATDLTVTLGRETTVEEVNAALREAAEGPLRGVLTYTEDPIVSSDIVTDPASCILDAGLTKVIGDQAKVVGWYDNEWGYSNRLVDLVQLVGSRL</sequence>
<proteinExistence type="inferred from homology"/>
<feature type="binding site" evidence="5">
    <location>
        <begin position="228"/>
        <end position="229"/>
    </location>
    <ligand>
        <name>D-glyceraldehyde 3-phosphate</name>
        <dbReference type="ChEBI" id="CHEBI:59776"/>
    </ligand>
</feature>
<evidence type="ECO:0000259" key="10">
    <source>
        <dbReference type="SMART" id="SM00846"/>
    </source>
</evidence>